<feature type="transmembrane region" description="Helical" evidence="2">
    <location>
        <begin position="185"/>
        <end position="208"/>
    </location>
</feature>
<evidence type="ECO:0000256" key="2">
    <source>
        <dbReference type="SAM" id="Phobius"/>
    </source>
</evidence>
<name>A0AB34QV39_BACPU</name>
<keyword evidence="2" id="KW-1133">Transmembrane helix</keyword>
<dbReference type="GO" id="GO:0022857">
    <property type="term" value="F:transmembrane transporter activity"/>
    <property type="evidence" value="ECO:0007669"/>
    <property type="project" value="InterPro"/>
</dbReference>
<feature type="transmembrane region" description="Helical" evidence="2">
    <location>
        <begin position="55"/>
        <end position="73"/>
    </location>
</feature>
<evidence type="ECO:0000313" key="3">
    <source>
        <dbReference type="EMBL" id="KIL15987.1"/>
    </source>
</evidence>
<evidence type="ECO:0000313" key="4">
    <source>
        <dbReference type="Proteomes" id="UP000031978"/>
    </source>
</evidence>
<dbReference type="GO" id="GO:0005886">
    <property type="term" value="C:plasma membrane"/>
    <property type="evidence" value="ECO:0007669"/>
    <property type="project" value="UniProtKB-SubCell"/>
</dbReference>
<feature type="transmembrane region" description="Helical" evidence="2">
    <location>
        <begin position="161"/>
        <end position="179"/>
    </location>
</feature>
<dbReference type="Gene3D" id="1.20.1250.20">
    <property type="entry name" value="MFS general substrate transporter like domains"/>
    <property type="match status" value="1"/>
</dbReference>
<dbReference type="SUPFAM" id="SSF103473">
    <property type="entry name" value="MFS general substrate transporter"/>
    <property type="match status" value="1"/>
</dbReference>
<keyword evidence="2" id="KW-0472">Membrane</keyword>
<comment type="caution">
    <text evidence="3">The sequence shown here is derived from an EMBL/GenBank/DDBJ whole genome shotgun (WGS) entry which is preliminary data.</text>
</comment>
<proteinExistence type="predicted"/>
<reference evidence="3 4" key="1">
    <citation type="submission" date="2014-12" db="EMBL/GenBank/DDBJ databases">
        <title>Draft Genome Sequences of Five Spore-Forming Food Isolates of Bacillus pumilus.</title>
        <authorList>
            <person name="de Jong A."/>
            <person name="van Heel A.J."/>
            <person name="Montalban-Lopez M."/>
            <person name="Krawczyk A.O."/>
            <person name="Berendsen E.M."/>
            <person name="Wells-Bennik M."/>
            <person name="Kuipers O.P."/>
        </authorList>
    </citation>
    <scope>NUCLEOTIDE SEQUENCE [LARGE SCALE GENOMIC DNA]</scope>
    <source>
        <strain evidence="3 4">B4127</strain>
    </source>
</reference>
<gene>
    <name evidence="3" type="ORF">B4127_2173</name>
</gene>
<evidence type="ECO:0000256" key="1">
    <source>
        <dbReference type="ARBA" id="ARBA00004651"/>
    </source>
</evidence>
<evidence type="ECO:0008006" key="5">
    <source>
        <dbReference type="Google" id="ProtNLM"/>
    </source>
</evidence>
<dbReference type="InterPro" id="IPR036259">
    <property type="entry name" value="MFS_trans_sf"/>
</dbReference>
<dbReference type="AlphaFoldDB" id="A0AB34QV39"/>
<protein>
    <recommendedName>
        <fullName evidence="5">MFS transporter</fullName>
    </recommendedName>
</protein>
<accession>A0AB34QV39</accession>
<sequence>MIHPLRKLLPEGTLSARRGLPATIASRGFFVASYNATESYVVLALTDVKKLPADMAGLIVAAGALSWSAAAWLQSKLDAKDHGMGRKKRVTVGIGFMVIGVAAVILAVSLPEGGIVFAVISQLFTGFGIGLAHPTTGAIALQHTKTGEEGEISASLQFTDAFSPGLSIGVGGALIAVSQSLNLGMLTGIILALSLQFLFVLLSFTISFRIKQAKASKD</sequence>
<dbReference type="Pfam" id="PF07690">
    <property type="entry name" value="MFS_1"/>
    <property type="match status" value="1"/>
</dbReference>
<organism evidence="3 4">
    <name type="scientific">Bacillus pumilus</name>
    <name type="common">Bacillus mesentericus</name>
    <dbReference type="NCBI Taxonomy" id="1408"/>
    <lineage>
        <taxon>Bacteria</taxon>
        <taxon>Bacillati</taxon>
        <taxon>Bacillota</taxon>
        <taxon>Bacilli</taxon>
        <taxon>Bacillales</taxon>
        <taxon>Bacillaceae</taxon>
        <taxon>Bacillus</taxon>
    </lineage>
</organism>
<keyword evidence="2" id="KW-0812">Transmembrane</keyword>
<feature type="transmembrane region" description="Helical" evidence="2">
    <location>
        <begin position="116"/>
        <end position="141"/>
    </location>
</feature>
<dbReference type="EMBL" id="JXCL01000036">
    <property type="protein sequence ID" value="KIL15987.1"/>
    <property type="molecule type" value="Genomic_DNA"/>
</dbReference>
<comment type="subcellular location">
    <subcellularLocation>
        <location evidence="1">Cell membrane</location>
        <topology evidence="1">Multi-pass membrane protein</topology>
    </subcellularLocation>
</comment>
<dbReference type="Proteomes" id="UP000031978">
    <property type="component" value="Unassembled WGS sequence"/>
</dbReference>
<feature type="transmembrane region" description="Helical" evidence="2">
    <location>
        <begin position="93"/>
        <end position="110"/>
    </location>
</feature>
<dbReference type="InterPro" id="IPR011701">
    <property type="entry name" value="MFS"/>
</dbReference>